<sequence>MDGTLGDEDGVLTLDGSDCLKQGQESAGIKRQYCGEVSKRCAMASSVLRPGWCYGVSCRQGSSKRICATRL</sequence>
<evidence type="ECO:0000313" key="1">
    <source>
        <dbReference type="EMBL" id="ETX00414.1"/>
    </source>
</evidence>
<name>W4LQS9_ENTF1</name>
<evidence type="ECO:0000313" key="2">
    <source>
        <dbReference type="Proteomes" id="UP000019141"/>
    </source>
</evidence>
<organism evidence="1 2">
    <name type="scientific">Entotheonella factor</name>
    <dbReference type="NCBI Taxonomy" id="1429438"/>
    <lineage>
        <taxon>Bacteria</taxon>
        <taxon>Pseudomonadati</taxon>
        <taxon>Nitrospinota/Tectimicrobiota group</taxon>
        <taxon>Candidatus Tectimicrobiota</taxon>
        <taxon>Candidatus Entotheonellia</taxon>
        <taxon>Candidatus Entotheonellales</taxon>
        <taxon>Candidatus Entotheonellaceae</taxon>
        <taxon>Candidatus Entotheonella</taxon>
    </lineage>
</organism>
<dbReference type="EMBL" id="AZHW01000341">
    <property type="protein sequence ID" value="ETX00414.1"/>
    <property type="molecule type" value="Genomic_DNA"/>
</dbReference>
<dbReference type="HOGENOM" id="CLU_2732491_0_0_7"/>
<gene>
    <name evidence="1" type="ORF">ETSY1_11305</name>
</gene>
<comment type="caution">
    <text evidence="1">The sequence shown here is derived from an EMBL/GenBank/DDBJ whole genome shotgun (WGS) entry which is preliminary data.</text>
</comment>
<reference evidence="1 2" key="1">
    <citation type="journal article" date="2014" name="Nature">
        <title>An environmental bacterial taxon with a large and distinct metabolic repertoire.</title>
        <authorList>
            <person name="Wilson M.C."/>
            <person name="Mori T."/>
            <person name="Ruckert C."/>
            <person name="Uria A.R."/>
            <person name="Helf M.J."/>
            <person name="Takada K."/>
            <person name="Gernert C."/>
            <person name="Steffens U.A."/>
            <person name="Heycke N."/>
            <person name="Schmitt S."/>
            <person name="Rinke C."/>
            <person name="Helfrich E.J."/>
            <person name="Brachmann A.O."/>
            <person name="Gurgui C."/>
            <person name="Wakimoto T."/>
            <person name="Kracht M."/>
            <person name="Crusemann M."/>
            <person name="Hentschel U."/>
            <person name="Abe I."/>
            <person name="Matsunaga S."/>
            <person name="Kalinowski J."/>
            <person name="Takeyama H."/>
            <person name="Piel J."/>
        </authorList>
    </citation>
    <scope>NUCLEOTIDE SEQUENCE [LARGE SCALE GENOMIC DNA]</scope>
    <source>
        <strain evidence="2">TSY1</strain>
    </source>
</reference>
<proteinExistence type="predicted"/>
<protein>
    <submittedName>
        <fullName evidence="1">Uncharacterized protein</fullName>
    </submittedName>
</protein>
<dbReference type="AlphaFoldDB" id="W4LQS9"/>
<dbReference type="Proteomes" id="UP000019141">
    <property type="component" value="Unassembled WGS sequence"/>
</dbReference>
<accession>W4LQS9</accession>
<keyword evidence="2" id="KW-1185">Reference proteome</keyword>